<proteinExistence type="inferred from homology"/>
<evidence type="ECO:0000256" key="3">
    <source>
        <dbReference type="SAM" id="Phobius"/>
    </source>
</evidence>
<keyword evidence="3" id="KW-0472">Membrane</keyword>
<dbReference type="Proteomes" id="UP000231962">
    <property type="component" value="Unassembled WGS sequence"/>
</dbReference>
<accession>A0A2M9ZP61</accession>
<dbReference type="Gene3D" id="3.20.20.70">
    <property type="entry name" value="Aldolase class I"/>
    <property type="match status" value="1"/>
</dbReference>
<keyword evidence="3" id="KW-1133">Transmembrane helix</keyword>
<sequence length="522" mass="57863">MVEETFYDLLMFVEEHPWIFTSIVIGFFLVGLLIHDLFQRRHTIKHNFPIVGHLRYIFETIGPELRQYWVANDKEEMPFSRAERSWVYATAKKQNNNFGFGTTELLYDAGYPIIKHAAFPFPDAEAKFVEGDPSMIPSLKVMGEFHKRKKLYRPASVINISAMSFGSLGERAVSALNKGAKIARCYQNTGEGGLSPYHNFGADVMWQLGTGYFGARGPDGKFSLDMLLKRLEQFPTVRAIEIKLSQGAKPGKGGILPGAKVTKQIAEIRGIEPGKDCVSPNAHSEFRDVKGLIHFIEMIAEASGLPVGIKSAVGESKFWDELSSEMLATGKGPDFITIDGGEGGTGAAPLTFTDHVSLPFKVGFARVYRIFQAKKLSDRMLWIGSGKLGFPDRSIVAFAMGCDLIHVAREAMMSVGCIQAQKCHTGHCPAGVATQSRWLQAGLDVELKAERAANFIKGLRKELLSVAHACGYEHPLQFTGRDIEIGAGQNRFRTLEEVLEYERDPVKFTTMMDYASYIPALS</sequence>
<feature type="transmembrane region" description="Helical" evidence="3">
    <location>
        <begin position="18"/>
        <end position="38"/>
    </location>
</feature>
<dbReference type="PANTHER" id="PTHR43819:SF1">
    <property type="entry name" value="ARCHAEAL-TYPE GLUTAMATE SYNTHASE [NADPH]"/>
    <property type="match status" value="1"/>
</dbReference>
<dbReference type="CDD" id="cd02808">
    <property type="entry name" value="GltS_FMN"/>
    <property type="match status" value="1"/>
</dbReference>
<dbReference type="GO" id="GO:0015930">
    <property type="term" value="F:glutamate synthase activity"/>
    <property type="evidence" value="ECO:0007669"/>
    <property type="project" value="InterPro"/>
</dbReference>
<keyword evidence="7" id="KW-1185">Reference proteome</keyword>
<feature type="domain" description="Glutamate synthase" evidence="4">
    <location>
        <begin position="150"/>
        <end position="472"/>
    </location>
</feature>
<evidence type="ECO:0000313" key="7">
    <source>
        <dbReference type="Proteomes" id="UP000231962"/>
    </source>
</evidence>
<name>A0A2M9ZP61_9LEPT</name>
<dbReference type="RefSeq" id="WP_100712903.1">
    <property type="nucleotide sequence ID" value="NZ_NPDY01000002.1"/>
</dbReference>
<dbReference type="AlphaFoldDB" id="A0A2M9ZP61"/>
<dbReference type="InterPro" id="IPR013785">
    <property type="entry name" value="Aldolase_TIM"/>
</dbReference>
<dbReference type="SUPFAM" id="SSF51395">
    <property type="entry name" value="FMN-linked oxidoreductases"/>
    <property type="match status" value="1"/>
</dbReference>
<evidence type="ECO:0000259" key="4">
    <source>
        <dbReference type="Pfam" id="PF01645"/>
    </source>
</evidence>
<dbReference type="PIRSF" id="PIRSF006429">
    <property type="entry name" value="GOGAT_lg_2"/>
    <property type="match status" value="1"/>
</dbReference>
<comment type="caution">
    <text evidence="6">The sequence shown here is derived from an EMBL/GenBank/DDBJ whole genome shotgun (WGS) entry which is preliminary data.</text>
</comment>
<dbReference type="EMBL" id="NPDZ01000003">
    <property type="protein sequence ID" value="PJZ73795.1"/>
    <property type="molecule type" value="Genomic_DNA"/>
</dbReference>
<organism evidence="6 8">
    <name type="scientific">Leptospira perolatii</name>
    <dbReference type="NCBI Taxonomy" id="2023191"/>
    <lineage>
        <taxon>Bacteria</taxon>
        <taxon>Pseudomonadati</taxon>
        <taxon>Spirochaetota</taxon>
        <taxon>Spirochaetia</taxon>
        <taxon>Leptospirales</taxon>
        <taxon>Leptospiraceae</taxon>
        <taxon>Leptospira</taxon>
    </lineage>
</organism>
<dbReference type="InterPro" id="IPR024188">
    <property type="entry name" value="GltB"/>
</dbReference>
<dbReference type="InterPro" id="IPR002932">
    <property type="entry name" value="Glu_synthdom"/>
</dbReference>
<dbReference type="PANTHER" id="PTHR43819">
    <property type="entry name" value="ARCHAEAL-TYPE GLUTAMATE SYNTHASE [NADPH]"/>
    <property type="match status" value="1"/>
</dbReference>
<evidence type="ECO:0000313" key="8">
    <source>
        <dbReference type="Proteomes" id="UP000231990"/>
    </source>
</evidence>
<evidence type="ECO:0000313" key="6">
    <source>
        <dbReference type="EMBL" id="PJZ73795.1"/>
    </source>
</evidence>
<dbReference type="Proteomes" id="UP000231990">
    <property type="component" value="Unassembled WGS sequence"/>
</dbReference>
<dbReference type="EMBL" id="NPDY01000002">
    <property type="protein sequence ID" value="PJZ70900.1"/>
    <property type="molecule type" value="Genomic_DNA"/>
</dbReference>
<protein>
    <submittedName>
        <fullName evidence="6">FMN-binding glutamate synthase family protein</fullName>
    </submittedName>
</protein>
<dbReference type="OrthoDB" id="9758182at2"/>
<gene>
    <name evidence="5" type="ORF">CH360_05175</name>
    <name evidence="6" type="ORF">CH373_06445</name>
</gene>
<evidence type="ECO:0000313" key="5">
    <source>
        <dbReference type="EMBL" id="PJZ70900.1"/>
    </source>
</evidence>
<dbReference type="GO" id="GO:0006537">
    <property type="term" value="P:glutamate biosynthetic process"/>
    <property type="evidence" value="ECO:0007669"/>
    <property type="project" value="InterPro"/>
</dbReference>
<comment type="similarity">
    <text evidence="1 2">Belongs to the glutamate synthase family.</text>
</comment>
<reference evidence="7 8" key="1">
    <citation type="submission" date="2017-07" db="EMBL/GenBank/DDBJ databases">
        <title>Leptospira spp. isolated from tropical soils.</title>
        <authorList>
            <person name="Thibeaux R."/>
            <person name="Iraola G."/>
            <person name="Ferres I."/>
            <person name="Bierque E."/>
            <person name="Girault D."/>
            <person name="Soupe-Gilbert M.-E."/>
            <person name="Picardeau M."/>
            <person name="Goarant C."/>
        </authorList>
    </citation>
    <scope>NUCLEOTIDE SEQUENCE [LARGE SCALE GENOMIC DNA]</scope>
    <source>
        <strain evidence="6 8">FH1-B-B1</strain>
        <strain evidence="5 7">FH1-B-C1</strain>
    </source>
</reference>
<keyword evidence="3" id="KW-0812">Transmembrane</keyword>
<evidence type="ECO:0000256" key="1">
    <source>
        <dbReference type="ARBA" id="ARBA00009716"/>
    </source>
</evidence>
<evidence type="ECO:0000256" key="2">
    <source>
        <dbReference type="PIRNR" id="PIRNR006429"/>
    </source>
</evidence>
<dbReference type="Pfam" id="PF01645">
    <property type="entry name" value="Glu_synthase"/>
    <property type="match status" value="1"/>
</dbReference>